<keyword evidence="1" id="KW-1133">Transmembrane helix</keyword>
<feature type="transmembrane region" description="Helical" evidence="1">
    <location>
        <begin position="99"/>
        <end position="116"/>
    </location>
</feature>
<feature type="transmembrane region" description="Helical" evidence="1">
    <location>
        <begin position="71"/>
        <end position="93"/>
    </location>
</feature>
<name>A0A2K9E913_9FIRM</name>
<gene>
    <name evidence="3" type="ORF">B9R14_03265</name>
    <name evidence="2" type="ORF">HVS_15995</name>
</gene>
<dbReference type="EMBL" id="CP025197">
    <property type="protein sequence ID" value="AUG59038.1"/>
    <property type="molecule type" value="Genomic_DNA"/>
</dbReference>
<reference evidence="3 5" key="2">
    <citation type="journal article" date="2018" name="Syst. Appl. Microbiol.">
        <title>Characterization and high-quality draft genome sequence of Herbivorax saccincola A7, an anaerobic, alkaliphilic, thermophilic, cellulolytic, and xylanolytic bacterium.</title>
        <authorList>
            <person name="Aikawa S."/>
            <person name="Baramee S."/>
            <person name="Sermsathanaswadi J."/>
            <person name="Thianheng P."/>
            <person name="Tachaapaikoon C."/>
            <person name="Shikata A."/>
            <person name="Waeonukul R."/>
            <person name="Pason P."/>
            <person name="Ratanakhanokchai K."/>
            <person name="Kosugi A."/>
        </authorList>
    </citation>
    <scope>NUCLEOTIDE SEQUENCE [LARGE SCALE GENOMIC DNA]</scope>
    <source>
        <strain evidence="3 5">A7</strain>
    </source>
</reference>
<evidence type="ECO:0000313" key="5">
    <source>
        <dbReference type="Proteomes" id="UP000239720"/>
    </source>
</evidence>
<evidence type="ECO:0000313" key="4">
    <source>
        <dbReference type="Proteomes" id="UP000233534"/>
    </source>
</evidence>
<evidence type="ECO:0008006" key="6">
    <source>
        <dbReference type="Google" id="ProtNLM"/>
    </source>
</evidence>
<feature type="transmembrane region" description="Helical" evidence="1">
    <location>
        <begin position="12"/>
        <end position="34"/>
    </location>
</feature>
<organism evidence="2 4">
    <name type="scientific">Acetivibrio saccincola</name>
    <dbReference type="NCBI Taxonomy" id="1677857"/>
    <lineage>
        <taxon>Bacteria</taxon>
        <taxon>Bacillati</taxon>
        <taxon>Bacillota</taxon>
        <taxon>Clostridia</taxon>
        <taxon>Eubacteriales</taxon>
        <taxon>Oscillospiraceae</taxon>
        <taxon>Acetivibrio</taxon>
    </lineage>
</organism>
<dbReference type="AlphaFoldDB" id="A0A2K9E913"/>
<dbReference type="Proteomes" id="UP000239720">
    <property type="component" value="Unassembled WGS sequence"/>
</dbReference>
<evidence type="ECO:0000256" key="1">
    <source>
        <dbReference type="SAM" id="Phobius"/>
    </source>
</evidence>
<dbReference type="EMBL" id="NEMB01000003">
    <property type="protein sequence ID" value="PQQ65881.1"/>
    <property type="molecule type" value="Genomic_DNA"/>
</dbReference>
<evidence type="ECO:0000313" key="3">
    <source>
        <dbReference type="EMBL" id="PQQ65881.1"/>
    </source>
</evidence>
<dbReference type="OrthoDB" id="1701386at2"/>
<dbReference type="PANTHER" id="PTHR37309:SF1">
    <property type="entry name" value="SLR0284 PROTEIN"/>
    <property type="match status" value="1"/>
</dbReference>
<dbReference type="PANTHER" id="PTHR37309">
    <property type="entry name" value="SLR0284 PROTEIN"/>
    <property type="match status" value="1"/>
</dbReference>
<dbReference type="Proteomes" id="UP000233534">
    <property type="component" value="Chromosome"/>
</dbReference>
<sequence length="121" mass="12831">MADLNNARTETFNITHFIIRVIVGSVVFAITSYVTKGLSISGLLPLVVSAIVLAALDYLVTRIFGLDATPFGKGITGFILAAAIIYATQFFVSGFEVDFWGAVIGALIYGIIDAVIPAKAM</sequence>
<keyword evidence="1" id="KW-0472">Membrane</keyword>
<protein>
    <recommendedName>
        <fullName evidence="6">Phage holin family protein</fullName>
    </recommendedName>
</protein>
<keyword evidence="4" id="KW-1185">Reference proteome</keyword>
<evidence type="ECO:0000313" key="2">
    <source>
        <dbReference type="EMBL" id="AUG59038.1"/>
    </source>
</evidence>
<dbReference type="InterPro" id="IPR007165">
    <property type="entry name" value="Phage_holin_4_2"/>
</dbReference>
<dbReference type="Pfam" id="PF04020">
    <property type="entry name" value="Phage_holin_4_2"/>
    <property type="match status" value="1"/>
</dbReference>
<dbReference type="RefSeq" id="WP_101303839.1">
    <property type="nucleotide sequence ID" value="NZ_DAONOL010000026.1"/>
</dbReference>
<feature type="transmembrane region" description="Helical" evidence="1">
    <location>
        <begin position="40"/>
        <end position="59"/>
    </location>
</feature>
<reference evidence="2 4" key="1">
    <citation type="submission" date="2017-12" db="EMBL/GenBank/DDBJ databases">
        <title>Complete genome sequence of Herbivorax saccincola GGR1, a novel Cellulosome-producing hydrolytic bacterium in a thermophilic biogas plant, established by Illumina and Nanopore MinION sequencing.</title>
        <authorList>
            <person name="Pechtl A."/>
            <person name="Ruckert C."/>
            <person name="Koeck D.E."/>
            <person name="Maus I."/>
            <person name="Winkler A."/>
            <person name="Kalinowski J."/>
            <person name="Puhler A."/>
            <person name="Schwarz W.W."/>
            <person name="Zverlov V.V."/>
            <person name="Schluter A."/>
            <person name="Liebl W."/>
        </authorList>
    </citation>
    <scope>NUCLEOTIDE SEQUENCE [LARGE SCALE GENOMIC DNA]</scope>
    <source>
        <strain evidence="2">GGR1</strain>
        <strain evidence="4">SR1</strain>
    </source>
</reference>
<keyword evidence="1" id="KW-0812">Transmembrane</keyword>
<dbReference type="KEGG" id="hsc:HVS_15995"/>
<accession>A0A2K9E913</accession>
<proteinExistence type="predicted"/>